<keyword evidence="4" id="KW-1185">Reference proteome</keyword>
<dbReference type="InterPro" id="IPR043472">
    <property type="entry name" value="Macro_dom-like"/>
</dbReference>
<comment type="caution">
    <text evidence="3">The sequence shown here is derived from an EMBL/GenBank/DDBJ whole genome shotgun (WGS) entry which is preliminary data.</text>
</comment>
<protein>
    <recommendedName>
        <fullName evidence="2">Macro domain-containing protein</fullName>
    </recommendedName>
</protein>
<feature type="domain" description="Macro" evidence="2">
    <location>
        <begin position="26"/>
        <end position="211"/>
    </location>
</feature>
<feature type="compositionally biased region" description="Basic and acidic residues" evidence="1">
    <location>
        <begin position="264"/>
        <end position="286"/>
    </location>
</feature>
<name>A0ABR0EYK7_ZASCE</name>
<dbReference type="Gene3D" id="3.40.220.10">
    <property type="entry name" value="Leucine Aminopeptidase, subunit E, domain 1"/>
    <property type="match status" value="1"/>
</dbReference>
<dbReference type="Pfam" id="PF01661">
    <property type="entry name" value="Macro"/>
    <property type="match status" value="1"/>
</dbReference>
<dbReference type="CDD" id="cd02908">
    <property type="entry name" value="Macro_OAADPr_deacetylase"/>
    <property type="match status" value="1"/>
</dbReference>
<evidence type="ECO:0000256" key="1">
    <source>
        <dbReference type="SAM" id="MobiDB-lite"/>
    </source>
</evidence>
<dbReference type="PROSITE" id="PS51154">
    <property type="entry name" value="MACRO"/>
    <property type="match status" value="1"/>
</dbReference>
<dbReference type="PANTHER" id="PTHR11106:SF27">
    <property type="entry name" value="MACRO DOMAIN-CONTAINING PROTEIN"/>
    <property type="match status" value="1"/>
</dbReference>
<dbReference type="NCBIfam" id="NF001664">
    <property type="entry name" value="PRK00431.1-6"/>
    <property type="match status" value="1"/>
</dbReference>
<dbReference type="Proteomes" id="UP001305779">
    <property type="component" value="Unassembled WGS sequence"/>
</dbReference>
<sequence>MATVPLSEIPTLTLLYKLNKLSPSDDPSTTATARYNDKISIIRKDITKLETDAIVNAANESLLGGGGVDGAIHAAAGEELLDECRELDGCDTGSAKITGAYELPCKKVIHAVGPVYWTTKKHGLHAKLLSGCYTKSLELAVENGCRSLAFSALSTGVYGYPSGEAAETAIRAVKGWLEEDDERANKIERVVFCQFMEKDQRAYEHFTPKYFAPAAEEESKESEDKVDAEEDAQEDARADAKEDPEEPKDEASEAGKVPDLPEVPTKEPKEPDEPEPKKQKLDDGKD</sequence>
<proteinExistence type="predicted"/>
<reference evidence="3 4" key="1">
    <citation type="journal article" date="2023" name="G3 (Bethesda)">
        <title>A chromosome-level genome assembly of Zasmidium syzygii isolated from banana leaves.</title>
        <authorList>
            <person name="van Westerhoven A.C."/>
            <person name="Mehrabi R."/>
            <person name="Talebi R."/>
            <person name="Steentjes M.B.F."/>
            <person name="Corcolon B."/>
            <person name="Chong P.A."/>
            <person name="Kema G.H.J."/>
            <person name="Seidl M.F."/>
        </authorList>
    </citation>
    <scope>NUCLEOTIDE SEQUENCE [LARGE SCALE GENOMIC DNA]</scope>
    <source>
        <strain evidence="3 4">P124</strain>
    </source>
</reference>
<dbReference type="PANTHER" id="PTHR11106">
    <property type="entry name" value="GANGLIOSIDE INDUCED DIFFERENTIATION ASSOCIATED PROTEIN 2-RELATED"/>
    <property type="match status" value="1"/>
</dbReference>
<dbReference type="SMART" id="SM00506">
    <property type="entry name" value="A1pp"/>
    <property type="match status" value="1"/>
</dbReference>
<accession>A0ABR0EYK7</accession>
<feature type="region of interest" description="Disordered" evidence="1">
    <location>
        <begin position="213"/>
        <end position="286"/>
    </location>
</feature>
<organism evidence="3 4">
    <name type="scientific">Zasmidium cellare</name>
    <name type="common">Wine cellar mold</name>
    <name type="synonym">Racodium cellare</name>
    <dbReference type="NCBI Taxonomy" id="395010"/>
    <lineage>
        <taxon>Eukaryota</taxon>
        <taxon>Fungi</taxon>
        <taxon>Dikarya</taxon>
        <taxon>Ascomycota</taxon>
        <taxon>Pezizomycotina</taxon>
        <taxon>Dothideomycetes</taxon>
        <taxon>Dothideomycetidae</taxon>
        <taxon>Mycosphaerellales</taxon>
        <taxon>Mycosphaerellaceae</taxon>
        <taxon>Zasmidium</taxon>
    </lineage>
</organism>
<evidence type="ECO:0000259" key="2">
    <source>
        <dbReference type="PROSITE" id="PS51154"/>
    </source>
</evidence>
<dbReference type="EMBL" id="JAXOVC010000002">
    <property type="protein sequence ID" value="KAK4506246.1"/>
    <property type="molecule type" value="Genomic_DNA"/>
</dbReference>
<dbReference type="SUPFAM" id="SSF52949">
    <property type="entry name" value="Macro domain-like"/>
    <property type="match status" value="1"/>
</dbReference>
<dbReference type="InterPro" id="IPR002589">
    <property type="entry name" value="Macro_dom"/>
</dbReference>
<feature type="compositionally biased region" description="Acidic residues" evidence="1">
    <location>
        <begin position="215"/>
        <end position="233"/>
    </location>
</feature>
<evidence type="ECO:0000313" key="3">
    <source>
        <dbReference type="EMBL" id="KAK4506246.1"/>
    </source>
</evidence>
<evidence type="ECO:0000313" key="4">
    <source>
        <dbReference type="Proteomes" id="UP001305779"/>
    </source>
</evidence>
<gene>
    <name evidence="3" type="ORF">PRZ48_004211</name>
</gene>